<evidence type="ECO:0000313" key="2">
    <source>
        <dbReference type="EMBL" id="SEH12489.1"/>
    </source>
</evidence>
<evidence type="ECO:0000313" key="3">
    <source>
        <dbReference type="Proteomes" id="UP000222056"/>
    </source>
</evidence>
<protein>
    <recommendedName>
        <fullName evidence="4">N-acetyltransferase domain-containing protein</fullName>
    </recommendedName>
</protein>
<dbReference type="Gene3D" id="3.40.630.30">
    <property type="match status" value="1"/>
</dbReference>
<dbReference type="SUPFAM" id="SSF55729">
    <property type="entry name" value="Acyl-CoA N-acyltransferases (Nat)"/>
    <property type="match status" value="1"/>
</dbReference>
<dbReference type="Proteomes" id="UP000222056">
    <property type="component" value="Unassembled WGS sequence"/>
</dbReference>
<keyword evidence="3" id="KW-1185">Reference proteome</keyword>
<proteinExistence type="predicted"/>
<dbReference type="OrthoDB" id="5242221at2"/>
<dbReference type="AlphaFoldDB" id="A0A1H6FNK1"/>
<dbReference type="EMBL" id="FNWJ01000001">
    <property type="protein sequence ID" value="SEH12489.1"/>
    <property type="molecule type" value="Genomic_DNA"/>
</dbReference>
<accession>A0A1H6FNK1</accession>
<sequence length="261" mass="28758">MFERRQRGLLARARERYELGGLPALVGTLVERLGFRRLVIFERSLRPTSASASPKIEGLRVAPLGTEHAEQYAALRPFGGAKQLRERLAAGSLAIGAWLGAELVSVAWWHPGEAWIPEIGLHIVLPSHFIYAYDSYTRRDLRGRGITPARALRTFAMLADLGFTRGLCYVLAHNRPSMRAVQKIGWLPAAEIRAIALPHTVLLSYAGADRGRRRCVRRRDSGPWPGAPPPGPPGGEACRLRLREHPFAPPPLGPDRSAPSP</sequence>
<feature type="region of interest" description="Disordered" evidence="1">
    <location>
        <begin position="217"/>
        <end position="261"/>
    </location>
</feature>
<evidence type="ECO:0008006" key="4">
    <source>
        <dbReference type="Google" id="ProtNLM"/>
    </source>
</evidence>
<dbReference type="InterPro" id="IPR016181">
    <property type="entry name" value="Acyl_CoA_acyltransferase"/>
</dbReference>
<dbReference type="RefSeq" id="WP_093116941.1">
    <property type="nucleotide sequence ID" value="NZ_FNWJ01000001.1"/>
</dbReference>
<gene>
    <name evidence="2" type="ORF">SAMN02745716_1107</name>
</gene>
<dbReference type="STRING" id="29539.SAMN02745716_1107"/>
<organism evidence="2 3">
    <name type="scientific">Thermoleophilum album</name>
    <dbReference type="NCBI Taxonomy" id="29539"/>
    <lineage>
        <taxon>Bacteria</taxon>
        <taxon>Bacillati</taxon>
        <taxon>Actinomycetota</taxon>
        <taxon>Thermoleophilia</taxon>
        <taxon>Thermoleophilales</taxon>
        <taxon>Thermoleophilaceae</taxon>
        <taxon>Thermoleophilum</taxon>
    </lineage>
</organism>
<reference evidence="3" key="1">
    <citation type="submission" date="2016-10" db="EMBL/GenBank/DDBJ databases">
        <authorList>
            <person name="Varghese N."/>
            <person name="Submissions S."/>
        </authorList>
    </citation>
    <scope>NUCLEOTIDE SEQUENCE [LARGE SCALE GENOMIC DNA]</scope>
    <source>
        <strain evidence="3">ATCC 35263</strain>
    </source>
</reference>
<name>A0A1H6FNK1_THEAL</name>
<evidence type="ECO:0000256" key="1">
    <source>
        <dbReference type="SAM" id="MobiDB-lite"/>
    </source>
</evidence>